<dbReference type="NCBIfam" id="NF009206">
    <property type="entry name" value="PRK12555.1"/>
    <property type="match status" value="1"/>
</dbReference>
<name>A0ABQ6Z4K3_9GAMM</name>
<feature type="modified residue" description="4-aspartylphosphate" evidence="5 7">
    <location>
        <position position="56"/>
    </location>
</feature>
<comment type="caution">
    <text evidence="10">The sequence shown here is derived from an EMBL/GenBank/DDBJ whole genome shotgun (WGS) entry which is preliminary data.</text>
</comment>
<dbReference type="CDD" id="cd16432">
    <property type="entry name" value="CheB_Rec"/>
    <property type="match status" value="1"/>
</dbReference>
<evidence type="ECO:0000259" key="8">
    <source>
        <dbReference type="PROSITE" id="PS50110"/>
    </source>
</evidence>
<dbReference type="EMBL" id="PDWN01000013">
    <property type="protein sequence ID" value="KAF1692989.1"/>
    <property type="molecule type" value="Genomic_DNA"/>
</dbReference>
<dbReference type="HAMAP" id="MF_00099">
    <property type="entry name" value="CheB_chemtxs"/>
    <property type="match status" value="1"/>
</dbReference>
<comment type="subcellular location">
    <subcellularLocation>
        <location evidence="5">Cytoplasm</location>
    </subcellularLocation>
</comment>
<evidence type="ECO:0000313" key="10">
    <source>
        <dbReference type="EMBL" id="KAF1692989.1"/>
    </source>
</evidence>
<proteinExistence type="inferred from homology"/>
<reference evidence="10 11" key="1">
    <citation type="submission" date="2017-10" db="EMBL/GenBank/DDBJ databases">
        <title>Whole genome sequencing of members of genus Pseudoxanthomonas.</title>
        <authorList>
            <person name="Kumar S."/>
            <person name="Bansal K."/>
            <person name="Kaur A."/>
            <person name="Patil P."/>
            <person name="Sharma S."/>
            <person name="Patil P.B."/>
        </authorList>
    </citation>
    <scope>NUCLEOTIDE SEQUENCE [LARGE SCALE GENOMIC DNA]</scope>
    <source>
        <strain evidence="10 11">DSM 17801</strain>
    </source>
</reference>
<evidence type="ECO:0000256" key="7">
    <source>
        <dbReference type="PROSITE-ProRule" id="PRU00169"/>
    </source>
</evidence>
<dbReference type="InterPro" id="IPR011006">
    <property type="entry name" value="CheY-like_superfamily"/>
</dbReference>
<dbReference type="SMART" id="SM00448">
    <property type="entry name" value="REC"/>
    <property type="match status" value="1"/>
</dbReference>
<feature type="domain" description="Response regulatory" evidence="8">
    <location>
        <begin position="5"/>
        <end position="122"/>
    </location>
</feature>
<protein>
    <recommendedName>
        <fullName evidence="5">Protein-glutamate methylesterase/protein-glutamine glutaminase</fullName>
        <ecNumber evidence="5">3.1.1.61</ecNumber>
        <ecNumber evidence="5">3.5.1.44</ecNumber>
    </recommendedName>
</protein>
<evidence type="ECO:0000313" key="11">
    <source>
        <dbReference type="Proteomes" id="UP000788419"/>
    </source>
</evidence>
<dbReference type="NCBIfam" id="NF001965">
    <property type="entry name" value="PRK00742.1"/>
    <property type="match status" value="1"/>
</dbReference>
<keyword evidence="2 5" id="KW-0145">Chemotaxis</keyword>
<dbReference type="Pfam" id="PF01339">
    <property type="entry name" value="CheB_methylest"/>
    <property type="match status" value="1"/>
</dbReference>
<dbReference type="SUPFAM" id="SSF52738">
    <property type="entry name" value="Methylesterase CheB, C-terminal domain"/>
    <property type="match status" value="1"/>
</dbReference>
<comment type="PTM">
    <text evidence="5">Phosphorylated by CheA. Phosphorylation of the N-terminal regulatory domain activates the methylesterase activity.</text>
</comment>
<feature type="active site" evidence="5 6">
    <location>
        <position position="199"/>
    </location>
</feature>
<comment type="similarity">
    <text evidence="5">Belongs to the CheB family.</text>
</comment>
<evidence type="ECO:0000259" key="9">
    <source>
        <dbReference type="PROSITE" id="PS50122"/>
    </source>
</evidence>
<accession>A0ABQ6Z4K3</accession>
<comment type="catalytic activity">
    <reaction evidence="5">
        <text>L-glutaminyl-[protein] + H2O = L-glutamyl-[protein] + NH4(+)</text>
        <dbReference type="Rhea" id="RHEA:16441"/>
        <dbReference type="Rhea" id="RHEA-COMP:10207"/>
        <dbReference type="Rhea" id="RHEA-COMP:10208"/>
        <dbReference type="ChEBI" id="CHEBI:15377"/>
        <dbReference type="ChEBI" id="CHEBI:28938"/>
        <dbReference type="ChEBI" id="CHEBI:29973"/>
        <dbReference type="ChEBI" id="CHEBI:30011"/>
        <dbReference type="EC" id="3.5.1.44"/>
    </reaction>
</comment>
<keyword evidence="11" id="KW-1185">Reference proteome</keyword>
<feature type="active site" evidence="5 6">
    <location>
        <position position="295"/>
    </location>
</feature>
<dbReference type="GO" id="GO:0008984">
    <property type="term" value="F:protein-glutamate methylesterase activity"/>
    <property type="evidence" value="ECO:0007669"/>
    <property type="project" value="UniProtKB-EC"/>
</dbReference>
<keyword evidence="3 5" id="KW-0378">Hydrolase</keyword>
<feature type="active site" evidence="5 6">
    <location>
        <position position="173"/>
    </location>
</feature>
<dbReference type="InterPro" id="IPR008248">
    <property type="entry name" value="CheB-like"/>
</dbReference>
<evidence type="ECO:0000256" key="2">
    <source>
        <dbReference type="ARBA" id="ARBA00022500"/>
    </source>
</evidence>
<evidence type="ECO:0000256" key="1">
    <source>
        <dbReference type="ARBA" id="ARBA00022490"/>
    </source>
</evidence>
<dbReference type="InterPro" id="IPR000673">
    <property type="entry name" value="Sig_transdc_resp-reg_Me-estase"/>
</dbReference>
<keyword evidence="1 5" id="KW-0963">Cytoplasm</keyword>
<evidence type="ECO:0000256" key="3">
    <source>
        <dbReference type="ARBA" id="ARBA00022801"/>
    </source>
</evidence>
<comment type="domain">
    <text evidence="5">Contains a C-terminal catalytic domain, and an N-terminal region which modulates catalytic activity.</text>
</comment>
<dbReference type="InterPro" id="IPR001789">
    <property type="entry name" value="Sig_transdc_resp-reg_receiver"/>
</dbReference>
<dbReference type="Gene3D" id="3.40.50.2300">
    <property type="match status" value="1"/>
</dbReference>
<evidence type="ECO:0000256" key="6">
    <source>
        <dbReference type="PROSITE-ProRule" id="PRU00050"/>
    </source>
</evidence>
<sequence>MEKIKVLVVDDSAVVRQILTELLGSDPGIEVVGTAADPLLAREKIKRLNPDVLTLDVEMPRMDGLAFLENIMRLRPMPVLMVSSLTERGAEITLQALALGAVDFVTKPKLDVARGLGEYANEMIAKVKAAARARVQGLARPAMRLEPAATARPAIPTAARFRTTDRLIAIGASAGGTEAIRVVLEQMPPDAPAIVLTQHIPGGFSRAFVERLDRHSQMLVREASDGEAVLPGHAYLPPGDRHLRVIRDGARWRCRIDDGPPVNRHRPAVDVLFRSVAQSAGANAVGAILTGMGDDGARGLLELRQAGAPTLVQDEASSVVWGMPGAAFKLGAAQEVVPLDRIAGRLLELAGSHALAATG</sequence>
<dbReference type="PIRSF" id="PIRSF000876">
    <property type="entry name" value="RR_chemtxs_CheB"/>
    <property type="match status" value="1"/>
</dbReference>
<feature type="domain" description="CheB-type methylesterase" evidence="9">
    <location>
        <begin position="161"/>
        <end position="353"/>
    </location>
</feature>
<dbReference type="InterPro" id="IPR035909">
    <property type="entry name" value="CheB_C"/>
</dbReference>
<comment type="catalytic activity">
    <reaction evidence="4 5">
        <text>[protein]-L-glutamate 5-O-methyl ester + H2O = L-glutamyl-[protein] + methanol + H(+)</text>
        <dbReference type="Rhea" id="RHEA:23236"/>
        <dbReference type="Rhea" id="RHEA-COMP:10208"/>
        <dbReference type="Rhea" id="RHEA-COMP:10311"/>
        <dbReference type="ChEBI" id="CHEBI:15377"/>
        <dbReference type="ChEBI" id="CHEBI:15378"/>
        <dbReference type="ChEBI" id="CHEBI:17790"/>
        <dbReference type="ChEBI" id="CHEBI:29973"/>
        <dbReference type="ChEBI" id="CHEBI:82795"/>
        <dbReference type="EC" id="3.1.1.61"/>
    </reaction>
</comment>
<dbReference type="PROSITE" id="PS50122">
    <property type="entry name" value="CHEB"/>
    <property type="match status" value="1"/>
</dbReference>
<organism evidence="10 11">
    <name type="scientific">Pseudoxanthomonas daejeonensis</name>
    <dbReference type="NCBI Taxonomy" id="266062"/>
    <lineage>
        <taxon>Bacteria</taxon>
        <taxon>Pseudomonadati</taxon>
        <taxon>Pseudomonadota</taxon>
        <taxon>Gammaproteobacteria</taxon>
        <taxon>Lysobacterales</taxon>
        <taxon>Lysobacteraceae</taxon>
        <taxon>Pseudoxanthomonas</taxon>
    </lineage>
</organism>
<comment type="function">
    <text evidence="5">Involved in chemotaxis. Part of a chemotaxis signal transduction system that modulates chemotaxis in response to various stimuli. Catalyzes the demethylation of specific methylglutamate residues introduced into the chemoreceptors (methyl-accepting chemotaxis proteins or MCP) by CheR. Also mediates the irreversible deamidation of specific glutamine residues to glutamic acid.</text>
</comment>
<dbReference type="EC" id="3.5.1.44" evidence="5"/>
<dbReference type="PROSITE" id="PS50110">
    <property type="entry name" value="RESPONSE_REGULATORY"/>
    <property type="match status" value="1"/>
</dbReference>
<gene>
    <name evidence="5" type="primary">cheB</name>
    <name evidence="10" type="ORF">CSC65_12770</name>
</gene>
<dbReference type="Proteomes" id="UP000788419">
    <property type="component" value="Unassembled WGS sequence"/>
</dbReference>
<dbReference type="SUPFAM" id="SSF52172">
    <property type="entry name" value="CheY-like"/>
    <property type="match status" value="1"/>
</dbReference>
<dbReference type="EC" id="3.1.1.61" evidence="5"/>
<dbReference type="Pfam" id="PF00072">
    <property type="entry name" value="Response_reg"/>
    <property type="match status" value="1"/>
</dbReference>
<dbReference type="RefSeq" id="WP_162410987.1">
    <property type="nucleotide sequence ID" value="NZ_PDWN01000013.1"/>
</dbReference>
<dbReference type="CDD" id="cd17541">
    <property type="entry name" value="REC_CheB-like"/>
    <property type="match status" value="1"/>
</dbReference>
<evidence type="ECO:0000256" key="5">
    <source>
        <dbReference type="HAMAP-Rule" id="MF_00099"/>
    </source>
</evidence>
<keyword evidence="5 7" id="KW-0597">Phosphoprotein</keyword>
<evidence type="ECO:0000256" key="4">
    <source>
        <dbReference type="ARBA" id="ARBA00048267"/>
    </source>
</evidence>
<dbReference type="Gene3D" id="3.40.50.180">
    <property type="entry name" value="Methylesterase CheB, C-terminal domain"/>
    <property type="match status" value="1"/>
</dbReference>
<dbReference type="PANTHER" id="PTHR42872:SF6">
    <property type="entry name" value="PROTEIN-GLUTAMATE METHYLESTERASE_PROTEIN-GLUTAMINE GLUTAMINASE"/>
    <property type="match status" value="1"/>
</dbReference>
<dbReference type="PANTHER" id="PTHR42872">
    <property type="entry name" value="PROTEIN-GLUTAMATE METHYLESTERASE/PROTEIN-GLUTAMINE GLUTAMINASE"/>
    <property type="match status" value="1"/>
</dbReference>